<gene>
    <name evidence="2" type="ORF">FIE12Z_454</name>
</gene>
<reference evidence="2 3" key="1">
    <citation type="journal article" date="2018" name="PLoS Pathog.">
        <title>Evolution of structural diversity of trichothecenes, a family of toxins produced by plant pathogenic and entomopathogenic fungi.</title>
        <authorList>
            <person name="Proctor R.H."/>
            <person name="McCormick S.P."/>
            <person name="Kim H.S."/>
            <person name="Cardoza R.E."/>
            <person name="Stanley A.M."/>
            <person name="Lindo L."/>
            <person name="Kelly A."/>
            <person name="Brown D.W."/>
            <person name="Lee T."/>
            <person name="Vaughan M.M."/>
            <person name="Alexander N.J."/>
            <person name="Busman M."/>
            <person name="Gutierrez S."/>
        </authorList>
    </citation>
    <scope>NUCLEOTIDE SEQUENCE [LARGE SCALE GENOMIC DNA]</scope>
    <source>
        <strain evidence="2 3">NRRL 13405</strain>
    </source>
</reference>
<protein>
    <submittedName>
        <fullName evidence="2">Uncharacterized protein</fullName>
    </submittedName>
</protein>
<proteinExistence type="predicted"/>
<accession>A0A395N514</accession>
<evidence type="ECO:0000256" key="1">
    <source>
        <dbReference type="SAM" id="MobiDB-lite"/>
    </source>
</evidence>
<feature type="region of interest" description="Disordered" evidence="1">
    <location>
        <begin position="1"/>
        <end position="22"/>
    </location>
</feature>
<dbReference type="Proteomes" id="UP000265631">
    <property type="component" value="Unassembled WGS sequence"/>
</dbReference>
<evidence type="ECO:0000313" key="2">
    <source>
        <dbReference type="EMBL" id="RFN55201.1"/>
    </source>
</evidence>
<organism evidence="2 3">
    <name type="scientific">Fusarium flagelliforme</name>
    <dbReference type="NCBI Taxonomy" id="2675880"/>
    <lineage>
        <taxon>Eukaryota</taxon>
        <taxon>Fungi</taxon>
        <taxon>Dikarya</taxon>
        <taxon>Ascomycota</taxon>
        <taxon>Pezizomycotina</taxon>
        <taxon>Sordariomycetes</taxon>
        <taxon>Hypocreomycetidae</taxon>
        <taxon>Hypocreales</taxon>
        <taxon>Nectriaceae</taxon>
        <taxon>Fusarium</taxon>
        <taxon>Fusarium incarnatum-equiseti species complex</taxon>
    </lineage>
</organism>
<sequence>MKFSEVPSFDRRKGRFPGSLPEDPLEYQACEDVWESFLQALPLCSIAEAREQLRPEFQNMLKGHFNDFKDRLKDWLENYPGDKRIALGIAITEWSDHCDLSELSAALQRSNSAEESFRNSGL</sequence>
<evidence type="ECO:0000313" key="3">
    <source>
        <dbReference type="Proteomes" id="UP000265631"/>
    </source>
</evidence>
<dbReference type="AlphaFoldDB" id="A0A395N514"/>
<keyword evidence="3" id="KW-1185">Reference proteome</keyword>
<comment type="caution">
    <text evidence="2">The sequence shown here is derived from an EMBL/GenBank/DDBJ whole genome shotgun (WGS) entry which is preliminary data.</text>
</comment>
<dbReference type="EMBL" id="PXXK01000009">
    <property type="protein sequence ID" value="RFN55201.1"/>
    <property type="molecule type" value="Genomic_DNA"/>
</dbReference>
<name>A0A395N514_9HYPO</name>